<dbReference type="Proteomes" id="UP000324748">
    <property type="component" value="Unassembled WGS sequence"/>
</dbReference>
<gene>
    <name evidence="3" type="ORF">PGT21_014995</name>
    <name evidence="2" type="ORF">PGTUg99_017005</name>
</gene>
<feature type="compositionally biased region" description="Basic and acidic residues" evidence="1">
    <location>
        <begin position="116"/>
        <end position="137"/>
    </location>
</feature>
<comment type="caution">
    <text evidence="3">The sequence shown here is derived from an EMBL/GenBank/DDBJ whole genome shotgun (WGS) entry which is preliminary data.</text>
</comment>
<dbReference type="EMBL" id="VSWC01000040">
    <property type="protein sequence ID" value="KAA1105669.1"/>
    <property type="molecule type" value="Genomic_DNA"/>
</dbReference>
<feature type="region of interest" description="Disordered" evidence="1">
    <location>
        <begin position="72"/>
        <end position="200"/>
    </location>
</feature>
<evidence type="ECO:0000313" key="4">
    <source>
        <dbReference type="Proteomes" id="UP000324748"/>
    </source>
</evidence>
<accession>A0A5B0PY35</accession>
<evidence type="ECO:0000313" key="3">
    <source>
        <dbReference type="EMBL" id="KAA1105669.1"/>
    </source>
</evidence>
<evidence type="ECO:0000313" key="2">
    <source>
        <dbReference type="EMBL" id="KAA1098861.1"/>
    </source>
</evidence>
<feature type="compositionally biased region" description="Basic and acidic residues" evidence="1">
    <location>
        <begin position="187"/>
        <end position="200"/>
    </location>
</feature>
<dbReference type="AlphaFoldDB" id="A0A5B0PY35"/>
<evidence type="ECO:0000256" key="1">
    <source>
        <dbReference type="SAM" id="MobiDB-lite"/>
    </source>
</evidence>
<feature type="compositionally biased region" description="Basic and acidic residues" evidence="1">
    <location>
        <begin position="147"/>
        <end position="164"/>
    </location>
</feature>
<protein>
    <submittedName>
        <fullName evidence="3">Uncharacterized protein</fullName>
    </submittedName>
</protein>
<keyword evidence="4" id="KW-1185">Reference proteome</keyword>
<name>A0A5B0PY35_PUCGR</name>
<organism evidence="3 4">
    <name type="scientific">Puccinia graminis f. sp. tritici</name>
    <dbReference type="NCBI Taxonomy" id="56615"/>
    <lineage>
        <taxon>Eukaryota</taxon>
        <taxon>Fungi</taxon>
        <taxon>Dikarya</taxon>
        <taxon>Basidiomycota</taxon>
        <taxon>Pucciniomycotina</taxon>
        <taxon>Pucciniomycetes</taxon>
        <taxon>Pucciniales</taxon>
        <taxon>Pucciniaceae</taxon>
        <taxon>Puccinia</taxon>
    </lineage>
</organism>
<proteinExistence type="predicted"/>
<evidence type="ECO:0000313" key="5">
    <source>
        <dbReference type="Proteomes" id="UP000325313"/>
    </source>
</evidence>
<dbReference type="OrthoDB" id="10302672at2759"/>
<sequence>MKSFKHKANIDRIIAEDGFLVGFRYDLIVRQNAFSYQVETDQGTSAVDISIFRKDVKREAWKVTRNLEELDFSDNPYAKDGPKFNFDPQTGKPKVSKSKILEDSNHHTNNRNSRGRGSDRFYQDRRNSDYGGYREESYGYDQSFNKRPRDNYQGDEGFHSKLEHANYCGSFGREKGNSGRGGSSRGHRGDSGKGKEKEIP</sequence>
<reference evidence="4 5" key="1">
    <citation type="submission" date="2019-05" db="EMBL/GenBank/DDBJ databases">
        <title>Emergence of the Ug99 lineage of the wheat stem rust pathogen through somatic hybridization.</title>
        <authorList>
            <person name="Li F."/>
            <person name="Upadhyaya N.M."/>
            <person name="Sperschneider J."/>
            <person name="Matny O."/>
            <person name="Nguyen-Phuc H."/>
            <person name="Mago R."/>
            <person name="Raley C."/>
            <person name="Miller M.E."/>
            <person name="Silverstein K.A.T."/>
            <person name="Henningsen E."/>
            <person name="Hirsch C.D."/>
            <person name="Visser B."/>
            <person name="Pretorius Z.A."/>
            <person name="Steffenson B.J."/>
            <person name="Schwessinger B."/>
            <person name="Dodds P.N."/>
            <person name="Figueroa M."/>
        </authorList>
    </citation>
    <scope>NUCLEOTIDE SEQUENCE [LARGE SCALE GENOMIC DNA]</scope>
    <source>
        <strain evidence="3">21-0</strain>
        <strain evidence="2 5">Ug99</strain>
    </source>
</reference>
<dbReference type="EMBL" id="VDEP01000345">
    <property type="protein sequence ID" value="KAA1098861.1"/>
    <property type="molecule type" value="Genomic_DNA"/>
</dbReference>
<dbReference type="Proteomes" id="UP000325313">
    <property type="component" value="Unassembled WGS sequence"/>
</dbReference>